<protein>
    <submittedName>
        <fullName evidence="1">Uncharacterized protein</fullName>
    </submittedName>
</protein>
<accession>A0A8S5QM45</accession>
<name>A0A8S5QM45_9CAUD</name>
<proteinExistence type="predicted"/>
<dbReference type="EMBL" id="BK015688">
    <property type="protein sequence ID" value="DAE19881.1"/>
    <property type="molecule type" value="Genomic_DNA"/>
</dbReference>
<organism evidence="1">
    <name type="scientific">Siphoviridae sp. ctVCm11</name>
    <dbReference type="NCBI Taxonomy" id="2826358"/>
    <lineage>
        <taxon>Viruses</taxon>
        <taxon>Duplodnaviria</taxon>
        <taxon>Heunggongvirae</taxon>
        <taxon>Uroviricota</taxon>
        <taxon>Caudoviricetes</taxon>
    </lineage>
</organism>
<evidence type="ECO:0000313" key="1">
    <source>
        <dbReference type="EMBL" id="DAE19881.1"/>
    </source>
</evidence>
<reference evidence="1" key="1">
    <citation type="journal article" date="2021" name="Proc. Natl. Acad. Sci. U.S.A.">
        <title>A Catalog of Tens of Thousands of Viruses from Human Metagenomes Reveals Hidden Associations with Chronic Diseases.</title>
        <authorList>
            <person name="Tisza M.J."/>
            <person name="Buck C.B."/>
        </authorList>
    </citation>
    <scope>NUCLEOTIDE SEQUENCE</scope>
    <source>
        <strain evidence="1">CtVCm11</strain>
    </source>
</reference>
<sequence length="165" mass="18064">MADEIITFDEILADPTYKAEFDRRVTKALSTVQSKLDAEVEKNKQFAANGSAETEALKKEIEGYKSKIADYDYADVIRKTLAEKGVKFSSKAAEKAYLADLKAKHLEIKDGALDGFDEWHKAQVSADPSAFQDGVKIDWSAAVGGGEKKTDTNAAMNNLIRGALK</sequence>